<accession>A0A6P1BFA0</accession>
<dbReference type="Proteomes" id="UP000468531">
    <property type="component" value="Unassembled WGS sequence"/>
</dbReference>
<proteinExistence type="predicted"/>
<evidence type="ECO:0000313" key="2">
    <source>
        <dbReference type="EMBL" id="NEU96933.1"/>
    </source>
</evidence>
<dbReference type="EMBL" id="VKHP01000046">
    <property type="protein sequence ID" value="NEU96933.1"/>
    <property type="molecule type" value="Genomic_DNA"/>
</dbReference>
<feature type="region of interest" description="Disordered" evidence="1">
    <location>
        <begin position="318"/>
        <end position="353"/>
    </location>
</feature>
<dbReference type="AlphaFoldDB" id="A0A6P1BFA0"/>
<sequence>MTVFVRLLDVPVDQKPNELLANVAPFGGRSVEMDPLEFASIPNSPFVYWASANIRRLFTALPPFQSEGRTARQGLATADDFRFVRAWWECPIDKLGSKWFPFAKGGSYSPYFSNLFLVVNWDQSGKELTTFVNPETGKHYSRPQSVDRYFQPGLTWPSRPYRRGSFSLVSPGAIFSHTGTMAFSASEDELPALACVLNSDAFIGLLHLLLPRGGEGSDRTLQYEVGYVTSVPVPTISVDTSAKLSLLFRRAWSLRRSYFEIDETSRAFVLPLQLRRRLGTYNIDAIFSELEQLDAEINRIVFDLYGVDAADRSSLAAWSRAAPTNEDSDPADPAPTADSEVNDDNEGVGVSSDDSTTMLSWAVGVAFGRFDVRFATGEATLPTQPDSLDPPSAKSTGMRAVSTSDNPIVGYLVDDDGHQHDIVDRVCSVYDAVGGYDYDSTSVRSAIAHDLFPMHLKMYGKSRRKAPIYWQIATPSLGYSIWLYAHALTGDTLMQLQTDLLEPKLSLERRNLDNLKTEHAGEGTGRSRREVEEQERKVDEIQALLDEVKRLSPLWRPNLDDGIIVNFAPFWRLVPHNRAWQKELRAVWDALCAGELDWTQLAMHLWPERVVPKCAINHNLAVAHGIEDVFWFEDRDGKCKLREKPRQSAEQLVRARSSASVQTALKSFMAAPTSTTTRGARRARTAR</sequence>
<comment type="caution">
    <text evidence="2">The sequence shown here is derived from an EMBL/GenBank/DDBJ whole genome shotgun (WGS) entry which is preliminary data.</text>
</comment>
<feature type="region of interest" description="Disordered" evidence="1">
    <location>
        <begin position="668"/>
        <end position="687"/>
    </location>
</feature>
<protein>
    <recommendedName>
        <fullName evidence="4">Type II restriction endonuclease subunit M</fullName>
    </recommendedName>
</protein>
<gene>
    <name evidence="2" type="ORF">FNJ47_14055</name>
</gene>
<feature type="region of interest" description="Disordered" evidence="1">
    <location>
        <begin position="380"/>
        <end position="400"/>
    </location>
</feature>
<organism evidence="2 3">
    <name type="scientific">Bradyrhizobium uaiense</name>
    <dbReference type="NCBI Taxonomy" id="2594946"/>
    <lineage>
        <taxon>Bacteria</taxon>
        <taxon>Pseudomonadati</taxon>
        <taxon>Pseudomonadota</taxon>
        <taxon>Alphaproteobacteria</taxon>
        <taxon>Hyphomicrobiales</taxon>
        <taxon>Nitrobacteraceae</taxon>
        <taxon>Bradyrhizobium</taxon>
    </lineage>
</organism>
<keyword evidence="3" id="KW-1185">Reference proteome</keyword>
<dbReference type="RefSeq" id="WP_163153896.1">
    <property type="nucleotide sequence ID" value="NZ_VKHP01000046.1"/>
</dbReference>
<name>A0A6P1BFA0_9BRAD</name>
<evidence type="ECO:0008006" key="4">
    <source>
        <dbReference type="Google" id="ProtNLM"/>
    </source>
</evidence>
<evidence type="ECO:0000256" key="1">
    <source>
        <dbReference type="SAM" id="MobiDB-lite"/>
    </source>
</evidence>
<reference evidence="2 3" key="1">
    <citation type="journal article" date="2020" name="Arch. Microbiol.">
        <title>Bradyrhizobium uaiense sp. nov., a new highly efficient cowpea symbiont.</title>
        <authorList>
            <person name="Cabral Michel D."/>
            <person name="Azarias Guimaraes A."/>
            <person name="Martins da Costa E."/>
            <person name="Soares de Carvalho T."/>
            <person name="Balsanelli E."/>
            <person name="Willems A."/>
            <person name="Maltempi de Souza E."/>
            <person name="de Souza Moreira F.M."/>
        </authorList>
    </citation>
    <scope>NUCLEOTIDE SEQUENCE [LARGE SCALE GENOMIC DNA]</scope>
    <source>
        <strain evidence="2 3">UFLA 03-164</strain>
    </source>
</reference>
<evidence type="ECO:0000313" key="3">
    <source>
        <dbReference type="Proteomes" id="UP000468531"/>
    </source>
</evidence>